<evidence type="ECO:0000256" key="4">
    <source>
        <dbReference type="ARBA" id="ARBA00023163"/>
    </source>
</evidence>
<dbReference type="PANTHER" id="PTHR14898">
    <property type="entry name" value="ENHANCER OF POLYCOMB"/>
    <property type="match status" value="1"/>
</dbReference>
<comment type="subcellular location">
    <subcellularLocation>
        <location evidence="1 6">Nucleus</location>
    </subcellularLocation>
</comment>
<evidence type="ECO:0000256" key="1">
    <source>
        <dbReference type="ARBA" id="ARBA00004123"/>
    </source>
</evidence>
<name>A0A1J1HSR7_9DIPT</name>
<dbReference type="STRING" id="568069.A0A1J1HSR7"/>
<dbReference type="Proteomes" id="UP000183832">
    <property type="component" value="Unassembled WGS sequence"/>
</dbReference>
<proteinExistence type="inferred from homology"/>
<dbReference type="InterPro" id="IPR019542">
    <property type="entry name" value="Enhancer_polycomb-like_N"/>
</dbReference>
<dbReference type="GO" id="GO:0005634">
    <property type="term" value="C:nucleus"/>
    <property type="evidence" value="ECO:0007669"/>
    <property type="project" value="UniProtKB-SubCell"/>
</dbReference>
<evidence type="ECO:0000313" key="9">
    <source>
        <dbReference type="Proteomes" id="UP000183832"/>
    </source>
</evidence>
<evidence type="ECO:0000259" key="7">
    <source>
        <dbReference type="Pfam" id="PF10513"/>
    </source>
</evidence>
<feature type="domain" description="Enhancer of polycomb-like N-terminal" evidence="7">
    <location>
        <begin position="61"/>
        <end position="141"/>
    </location>
</feature>
<evidence type="ECO:0000256" key="6">
    <source>
        <dbReference type="RuleBase" id="RU361124"/>
    </source>
</evidence>
<dbReference type="AlphaFoldDB" id="A0A1J1HSR7"/>
<comment type="similarity">
    <text evidence="2 6">Belongs to the enhancer of polycomb family.</text>
</comment>
<accession>A0A1J1HSR7</accession>
<evidence type="ECO:0000256" key="3">
    <source>
        <dbReference type="ARBA" id="ARBA00023015"/>
    </source>
</evidence>
<gene>
    <name evidence="8" type="ORF">CLUMA_CG004288</name>
</gene>
<evidence type="ECO:0000256" key="2">
    <source>
        <dbReference type="ARBA" id="ARBA00008035"/>
    </source>
</evidence>
<dbReference type="InterPro" id="IPR024943">
    <property type="entry name" value="Enhancer_polycomb"/>
</dbReference>
<keyword evidence="9" id="KW-1185">Reference proteome</keyword>
<reference evidence="8 9" key="1">
    <citation type="submission" date="2015-04" db="EMBL/GenBank/DDBJ databases">
        <authorList>
            <person name="Syromyatnikov M.Y."/>
            <person name="Popov V.N."/>
        </authorList>
    </citation>
    <scope>NUCLEOTIDE SEQUENCE [LARGE SCALE GENOMIC DNA]</scope>
</reference>
<protein>
    <recommendedName>
        <fullName evidence="6">Enhancer of polycomb-like protein</fullName>
    </recommendedName>
</protein>
<dbReference type="GO" id="GO:0035267">
    <property type="term" value="C:NuA4 histone acetyltransferase complex"/>
    <property type="evidence" value="ECO:0007669"/>
    <property type="project" value="InterPro"/>
</dbReference>
<organism evidence="8 9">
    <name type="scientific">Clunio marinus</name>
    <dbReference type="NCBI Taxonomy" id="568069"/>
    <lineage>
        <taxon>Eukaryota</taxon>
        <taxon>Metazoa</taxon>
        <taxon>Ecdysozoa</taxon>
        <taxon>Arthropoda</taxon>
        <taxon>Hexapoda</taxon>
        <taxon>Insecta</taxon>
        <taxon>Pterygota</taxon>
        <taxon>Neoptera</taxon>
        <taxon>Endopterygota</taxon>
        <taxon>Diptera</taxon>
        <taxon>Nematocera</taxon>
        <taxon>Chironomoidea</taxon>
        <taxon>Chironomidae</taxon>
        <taxon>Clunio</taxon>
    </lineage>
</organism>
<keyword evidence="5 6" id="KW-0539">Nucleus</keyword>
<sequence length="440" mass="51971">MNFKMGTKVNPERLLKNPLPIEFNLKPSNGLSFSPCNESLPMSQGEEKEAHLIEALQIPVVAERKNSIPIPEVTDIDDESYNRMYPENFIVPKKRIITFPDDDVVDYDMDSDDQQWLQKQQQVHLKINPINFEKVIEYLENNSISDVPTLDSVIKELAPIYGFEALEEIYDYWLDKRTKHKQKLIFRVKHHEKYKFNSSKTVVEDPYVAFRECVDKMHTRKNRLNDQANYMKMLEIKRGLEKDARMLKSVLITEQTKHDLLYLKSKIFEAQYYNKTFNERFLENSAIVNIQMVFSKNYKIDDNKKDNYQFQELEKEKEEFDFKRLANCDYHKPIDFQVNSFVNKTKCSRKSTSSISSRLGRGGRIIYDRNTRARKSDDEEEAEVYNSIKLIQPKIVLNLTDSEQSEIESQNENFSRSSFTLKNATQDVKKEDNIFEFVFI</sequence>
<evidence type="ECO:0000313" key="8">
    <source>
        <dbReference type="EMBL" id="CRK90586.1"/>
    </source>
</evidence>
<dbReference type="EMBL" id="CVRI01000020">
    <property type="protein sequence ID" value="CRK90586.1"/>
    <property type="molecule type" value="Genomic_DNA"/>
</dbReference>
<evidence type="ECO:0000256" key="5">
    <source>
        <dbReference type="ARBA" id="ARBA00023242"/>
    </source>
</evidence>
<keyword evidence="3 6" id="KW-0805">Transcription regulation</keyword>
<dbReference type="GO" id="GO:0006357">
    <property type="term" value="P:regulation of transcription by RNA polymerase II"/>
    <property type="evidence" value="ECO:0007669"/>
    <property type="project" value="InterPro"/>
</dbReference>
<keyword evidence="4 6" id="KW-0804">Transcription</keyword>
<dbReference type="Pfam" id="PF10513">
    <property type="entry name" value="EPL1"/>
    <property type="match status" value="1"/>
</dbReference>
<dbReference type="OrthoDB" id="435275at2759"/>